<feature type="transmembrane region" description="Helical" evidence="1">
    <location>
        <begin position="21"/>
        <end position="44"/>
    </location>
</feature>
<dbReference type="STRING" id="1265846.PROCOU_11233"/>
<evidence type="ECO:0000313" key="2">
    <source>
        <dbReference type="EMBL" id="TDR51717.1"/>
    </source>
</evidence>
<dbReference type="Proteomes" id="UP000295558">
    <property type="component" value="Unassembled WGS sequence"/>
</dbReference>
<sequence length="90" mass="10537">MNRFKKIKTDRTTEHITKAMLVYFVFWLFSTIVPIISVTAQLIWSNSFTLFIMISVLVIWTIETVVIGALLAMSYKTLKKYVNELNEEDK</sequence>
<keyword evidence="1" id="KW-0472">Membrane</keyword>
<keyword evidence="1" id="KW-1133">Transmembrane helix</keyword>
<protein>
    <submittedName>
        <fullName evidence="2">Uncharacterized protein</fullName>
    </submittedName>
</protein>
<proteinExistence type="predicted"/>
<gene>
    <name evidence="2" type="ORF">DFP96_11123</name>
</gene>
<dbReference type="AlphaFoldDB" id="A0A4R6ZHE6"/>
<dbReference type="OrthoDB" id="2366183at2"/>
<keyword evidence="3" id="KW-1185">Reference proteome</keyword>
<reference evidence="2 3" key="1">
    <citation type="submission" date="2019-03" db="EMBL/GenBank/DDBJ databases">
        <title>Genomic Encyclopedia of Type Strains, Phase III (KMG-III): the genomes of soil and plant-associated and newly described type strains.</title>
        <authorList>
            <person name="Whitman W."/>
        </authorList>
    </citation>
    <scope>NUCLEOTIDE SEQUENCE [LARGE SCALE GENOMIC DNA]</scope>
    <source>
        <strain evidence="2 3">CECT 7972</strain>
    </source>
</reference>
<keyword evidence="1" id="KW-0812">Transmembrane</keyword>
<evidence type="ECO:0000256" key="1">
    <source>
        <dbReference type="SAM" id="Phobius"/>
    </source>
</evidence>
<name>A0A4R6ZHE6_9LIST</name>
<accession>A0A4R6ZHE6</accession>
<dbReference type="RefSeq" id="WP_036071987.1">
    <property type="nucleotide sequence ID" value="NZ_SNZK01000011.1"/>
</dbReference>
<organism evidence="2 3">
    <name type="scientific">Listeria rocourtiae</name>
    <dbReference type="NCBI Taxonomy" id="647910"/>
    <lineage>
        <taxon>Bacteria</taxon>
        <taxon>Bacillati</taxon>
        <taxon>Bacillota</taxon>
        <taxon>Bacilli</taxon>
        <taxon>Bacillales</taxon>
        <taxon>Listeriaceae</taxon>
        <taxon>Listeria</taxon>
    </lineage>
</organism>
<feature type="transmembrane region" description="Helical" evidence="1">
    <location>
        <begin position="50"/>
        <end position="72"/>
    </location>
</feature>
<dbReference type="EMBL" id="SNZK01000011">
    <property type="protein sequence ID" value="TDR51717.1"/>
    <property type="molecule type" value="Genomic_DNA"/>
</dbReference>
<comment type="caution">
    <text evidence="2">The sequence shown here is derived from an EMBL/GenBank/DDBJ whole genome shotgun (WGS) entry which is preliminary data.</text>
</comment>
<evidence type="ECO:0000313" key="3">
    <source>
        <dbReference type="Proteomes" id="UP000295558"/>
    </source>
</evidence>